<dbReference type="SUPFAM" id="SSF52047">
    <property type="entry name" value="RNI-like"/>
    <property type="match status" value="1"/>
</dbReference>
<dbReference type="SMART" id="SM00368">
    <property type="entry name" value="LRR_RI"/>
    <property type="match status" value="2"/>
</dbReference>
<dbReference type="GO" id="GO:0051694">
    <property type="term" value="P:pointed-end actin filament capping"/>
    <property type="evidence" value="ECO:0007669"/>
    <property type="project" value="InterPro"/>
</dbReference>
<evidence type="ECO:0000256" key="3">
    <source>
        <dbReference type="ARBA" id="ARBA00023212"/>
    </source>
</evidence>
<feature type="region of interest" description="Disordered" evidence="4">
    <location>
        <begin position="443"/>
        <end position="482"/>
    </location>
</feature>
<dbReference type="InterPro" id="IPR032675">
    <property type="entry name" value="LRR_dom_sf"/>
</dbReference>
<feature type="region of interest" description="Disordered" evidence="4">
    <location>
        <begin position="279"/>
        <end position="306"/>
    </location>
</feature>
<evidence type="ECO:0000313" key="5">
    <source>
        <dbReference type="EMBL" id="NDV30666.1"/>
    </source>
</evidence>
<dbReference type="InterPro" id="IPR001611">
    <property type="entry name" value="Leu-rich_rpt"/>
</dbReference>
<accession>A0A6B2L115</accession>
<dbReference type="AlphaFoldDB" id="A0A6B2L115"/>
<reference evidence="5" key="1">
    <citation type="journal article" date="2020" name="J. Eukaryot. Microbiol.">
        <title>De novo Sequencing, Assembly and Annotation of the Transcriptome for the Free-Living Testate Amoeba Arcella intermedia.</title>
        <authorList>
            <person name="Ribeiro G.M."/>
            <person name="Porfirio-Sousa A.L."/>
            <person name="Maurer-Alcala X.X."/>
            <person name="Katz L.A."/>
            <person name="Lahr D.J.G."/>
        </authorList>
    </citation>
    <scope>NUCLEOTIDE SEQUENCE</scope>
</reference>
<dbReference type="GO" id="GO:0005523">
    <property type="term" value="F:tropomyosin binding"/>
    <property type="evidence" value="ECO:0007669"/>
    <property type="project" value="InterPro"/>
</dbReference>
<dbReference type="PANTHER" id="PTHR10901:SF6">
    <property type="entry name" value="TROPOMODULIN, ISOFORM N"/>
    <property type="match status" value="1"/>
</dbReference>
<feature type="region of interest" description="Disordered" evidence="4">
    <location>
        <begin position="318"/>
        <end position="342"/>
    </location>
</feature>
<dbReference type="GO" id="GO:0007015">
    <property type="term" value="P:actin filament organization"/>
    <property type="evidence" value="ECO:0007669"/>
    <property type="project" value="TreeGrafter"/>
</dbReference>
<proteinExistence type="predicted"/>
<feature type="compositionally biased region" description="Polar residues" evidence="4">
    <location>
        <begin position="324"/>
        <end position="337"/>
    </location>
</feature>
<feature type="compositionally biased region" description="Low complexity" evidence="4">
    <location>
        <begin position="255"/>
        <end position="266"/>
    </location>
</feature>
<feature type="compositionally biased region" description="Polar residues" evidence="4">
    <location>
        <begin position="460"/>
        <end position="469"/>
    </location>
</feature>
<keyword evidence="3" id="KW-0206">Cytoskeleton</keyword>
<evidence type="ECO:0000256" key="1">
    <source>
        <dbReference type="ARBA" id="ARBA00004245"/>
    </source>
</evidence>
<evidence type="ECO:0000256" key="2">
    <source>
        <dbReference type="ARBA" id="ARBA00022490"/>
    </source>
</evidence>
<name>A0A6B2L115_9EUKA</name>
<dbReference type="PANTHER" id="PTHR10901">
    <property type="entry name" value="TROPOMODULIN"/>
    <property type="match status" value="1"/>
</dbReference>
<dbReference type="Pfam" id="PF13516">
    <property type="entry name" value="LRR_6"/>
    <property type="match status" value="2"/>
</dbReference>
<comment type="subcellular location">
    <subcellularLocation>
        <location evidence="1">Cytoplasm</location>
        <location evidence="1">Cytoskeleton</location>
    </subcellularLocation>
</comment>
<keyword evidence="2" id="KW-0963">Cytoplasm</keyword>
<feature type="region of interest" description="Disordered" evidence="4">
    <location>
        <begin position="194"/>
        <end position="227"/>
    </location>
</feature>
<organism evidence="5">
    <name type="scientific">Arcella intermedia</name>
    <dbReference type="NCBI Taxonomy" id="1963864"/>
    <lineage>
        <taxon>Eukaryota</taxon>
        <taxon>Amoebozoa</taxon>
        <taxon>Tubulinea</taxon>
        <taxon>Elardia</taxon>
        <taxon>Arcellinida</taxon>
        <taxon>Sphaerothecina</taxon>
        <taxon>Arcellidae</taxon>
        <taxon>Arcella</taxon>
    </lineage>
</organism>
<dbReference type="EMBL" id="GIBP01001697">
    <property type="protein sequence ID" value="NDV30666.1"/>
    <property type="molecule type" value="Transcribed_RNA"/>
</dbReference>
<dbReference type="Gene3D" id="3.80.10.10">
    <property type="entry name" value="Ribonuclease Inhibitor"/>
    <property type="match status" value="1"/>
</dbReference>
<feature type="region of interest" description="Disordered" evidence="4">
    <location>
        <begin position="240"/>
        <end position="266"/>
    </location>
</feature>
<feature type="compositionally biased region" description="Basic and acidic residues" evidence="4">
    <location>
        <begin position="471"/>
        <end position="481"/>
    </location>
</feature>
<feature type="compositionally biased region" description="Basic and acidic residues" evidence="4">
    <location>
        <begin position="202"/>
        <end position="218"/>
    </location>
</feature>
<evidence type="ECO:0000256" key="4">
    <source>
        <dbReference type="SAM" id="MobiDB-lite"/>
    </source>
</evidence>
<dbReference type="GO" id="GO:0005856">
    <property type="term" value="C:cytoskeleton"/>
    <property type="evidence" value="ECO:0007669"/>
    <property type="project" value="UniProtKB-SubCell"/>
</dbReference>
<feature type="compositionally biased region" description="Polar residues" evidence="4">
    <location>
        <begin position="279"/>
        <end position="305"/>
    </location>
</feature>
<protein>
    <submittedName>
        <fullName evidence="5">Uncharacterized protein</fullName>
    </submittedName>
</protein>
<dbReference type="InterPro" id="IPR004934">
    <property type="entry name" value="TMOD"/>
</dbReference>
<sequence>MQLLQDNDSSFVECDLTGNATYSMKCIHFTKEIALALRTNTHLKKLTLSSLGISDSGVQQLAEALRENKALSYLNLSKNSFGSDGLVSLMDALIVNSTLLEIDLMGQTKPFGDSALAKVIAMFNHNITLKHISWRLQSRQSFAINKLIVRNIEISKRLASGKSILDILPEPRRAEFGGDSAPVIEDSVGKLHMHSEPSVQHPHHEAPAQHPHHEETHQHQAQAQTHAQPKIEIVTPAAAPAETKPKPQPQPQPAKPTQTAQPAKPAATGKMLNRYLQAAQGTTDGSSPSSPAPSKNFPTNSSSKRSFFEKQIEEQSIGAAKLNTRPQPIQRVTTHNPKASPPMVEQPVEIHQTHQQEQQQLDKPKHSTSRVASIWKDKFENSNANNTQAAPEKNLISPRNKVQEMWSPRTETVKKTEVEVVQNGASKVASVWKNILEEEEKKLQDASSKVPAGKREANQKQEAPQSTEEAPQPKEEALQPKEEEDVFSFKVEVQQVEPQVEVHHTHADTHHPDVDQSILIKYPSIGNLDIEGPLVFNLDQPENVVTIEIPSSD</sequence>